<evidence type="ECO:0000256" key="9">
    <source>
        <dbReference type="ARBA" id="ARBA00023128"/>
    </source>
</evidence>
<evidence type="ECO:0000313" key="15">
    <source>
        <dbReference type="Proteomes" id="UP000095023"/>
    </source>
</evidence>
<dbReference type="CDD" id="cd06530">
    <property type="entry name" value="S26_SPase_I"/>
    <property type="match status" value="1"/>
</dbReference>
<dbReference type="Gene3D" id="2.10.109.10">
    <property type="entry name" value="Umud Fragment, subunit A"/>
    <property type="match status" value="1"/>
</dbReference>
<evidence type="ECO:0000256" key="7">
    <source>
        <dbReference type="ARBA" id="ARBA00022801"/>
    </source>
</evidence>
<dbReference type="InterPro" id="IPR037730">
    <property type="entry name" value="IMP2"/>
</dbReference>
<dbReference type="SUPFAM" id="SSF51306">
    <property type="entry name" value="LexA/Signal peptidase"/>
    <property type="match status" value="1"/>
</dbReference>
<keyword evidence="6" id="KW-0999">Mitochondrion inner membrane</keyword>
<evidence type="ECO:0000256" key="3">
    <source>
        <dbReference type="ARBA" id="ARBA00013650"/>
    </source>
</evidence>
<dbReference type="PANTHER" id="PTHR46041">
    <property type="entry name" value="MITOCHONDRIAL INNER MEMBRANE PROTEASE SUBUNIT 2"/>
    <property type="match status" value="1"/>
</dbReference>
<evidence type="ECO:0000256" key="10">
    <source>
        <dbReference type="ARBA" id="ARBA00023136"/>
    </source>
</evidence>
<feature type="active site" evidence="11">
    <location>
        <position position="33"/>
    </location>
</feature>
<evidence type="ECO:0000256" key="12">
    <source>
        <dbReference type="SAM" id="SignalP"/>
    </source>
</evidence>
<reference evidence="15" key="1">
    <citation type="submission" date="2016-02" db="EMBL/GenBank/DDBJ databases">
        <title>Comparative genomics of biotechnologically important yeasts.</title>
        <authorList>
            <consortium name="DOE Joint Genome Institute"/>
            <person name="Riley R."/>
            <person name="Haridas S."/>
            <person name="Wolfe K.H."/>
            <person name="Lopes M.R."/>
            <person name="Hittinger C.T."/>
            <person name="Goker M."/>
            <person name="Salamov A."/>
            <person name="Wisecaver J."/>
            <person name="Long T.M."/>
            <person name="Aerts A.L."/>
            <person name="Barry K."/>
            <person name="Choi C."/>
            <person name="Clum A."/>
            <person name="Coughlan A.Y."/>
            <person name="Deshpande S."/>
            <person name="Douglass A.P."/>
            <person name="Hanson S.J."/>
            <person name="Klenk H.-P."/>
            <person name="Labutti K."/>
            <person name="Lapidus A."/>
            <person name="Lindquist E."/>
            <person name="Lipzen A."/>
            <person name="Meier-Kolthoff J.P."/>
            <person name="Ohm R.A."/>
            <person name="Otillar R.P."/>
            <person name="Pangilinan J."/>
            <person name="Peng Y."/>
            <person name="Rokas A."/>
            <person name="Rosa C.A."/>
            <person name="Scheuner C."/>
            <person name="Sibirny A.A."/>
            <person name="Slot J.C."/>
            <person name="Stielow J.B."/>
            <person name="Sun H."/>
            <person name="Kurtzman C.P."/>
            <person name="Blackwell M."/>
            <person name="Jeffries T.W."/>
            <person name="Grigoriev I.V."/>
        </authorList>
    </citation>
    <scope>NUCLEOTIDE SEQUENCE [LARGE SCALE GENOMIC DNA]</scope>
    <source>
        <strain evidence="15">NRRL Y-17796</strain>
    </source>
</reference>
<feature type="domain" description="Peptidase S26" evidence="13">
    <location>
        <begin position="101"/>
        <end position="137"/>
    </location>
</feature>
<dbReference type="PANTHER" id="PTHR46041:SF2">
    <property type="entry name" value="MITOCHONDRIAL INNER MEMBRANE PROTEASE SUBUNIT 2"/>
    <property type="match status" value="1"/>
</dbReference>
<dbReference type="GO" id="GO:0042720">
    <property type="term" value="C:mitochondrial inner membrane peptidase complex"/>
    <property type="evidence" value="ECO:0007669"/>
    <property type="project" value="EnsemblFungi"/>
</dbReference>
<name>A0A1E4TDS8_9ASCO</name>
<evidence type="ECO:0000256" key="6">
    <source>
        <dbReference type="ARBA" id="ARBA00022792"/>
    </source>
</evidence>
<dbReference type="Proteomes" id="UP000095023">
    <property type="component" value="Unassembled WGS sequence"/>
</dbReference>
<evidence type="ECO:0000256" key="5">
    <source>
        <dbReference type="ARBA" id="ARBA00022692"/>
    </source>
</evidence>
<keyword evidence="15" id="KW-1185">Reference proteome</keyword>
<organism evidence="14 15">
    <name type="scientific">Tortispora caseinolytica NRRL Y-17796</name>
    <dbReference type="NCBI Taxonomy" id="767744"/>
    <lineage>
        <taxon>Eukaryota</taxon>
        <taxon>Fungi</taxon>
        <taxon>Dikarya</taxon>
        <taxon>Ascomycota</taxon>
        <taxon>Saccharomycotina</taxon>
        <taxon>Trigonopsidomycetes</taxon>
        <taxon>Trigonopsidales</taxon>
        <taxon>Trigonopsidaceae</taxon>
        <taxon>Tortispora</taxon>
    </lineage>
</organism>
<feature type="non-terminal residue" evidence="14">
    <location>
        <position position="1"/>
    </location>
</feature>
<evidence type="ECO:0000256" key="1">
    <source>
        <dbReference type="ARBA" id="ARBA00004434"/>
    </source>
</evidence>
<accession>A0A1E4TDS8</accession>
<dbReference type="GO" id="GO:0006465">
    <property type="term" value="P:signal peptide processing"/>
    <property type="evidence" value="ECO:0007669"/>
    <property type="project" value="InterPro"/>
</dbReference>
<evidence type="ECO:0000256" key="2">
    <source>
        <dbReference type="ARBA" id="ARBA00007066"/>
    </source>
</evidence>
<dbReference type="InterPro" id="IPR019533">
    <property type="entry name" value="Peptidase_S26"/>
</dbReference>
<dbReference type="OrthoDB" id="9996127at2759"/>
<feature type="active site" evidence="11">
    <location>
        <position position="79"/>
    </location>
</feature>
<evidence type="ECO:0000256" key="11">
    <source>
        <dbReference type="PIRSR" id="PIRSR600223-1"/>
    </source>
</evidence>
<dbReference type="Pfam" id="PF10502">
    <property type="entry name" value="Peptidase_S26"/>
    <property type="match status" value="2"/>
</dbReference>
<evidence type="ECO:0000256" key="4">
    <source>
        <dbReference type="ARBA" id="ARBA00022670"/>
    </source>
</evidence>
<evidence type="ECO:0000313" key="14">
    <source>
        <dbReference type="EMBL" id="ODV89867.1"/>
    </source>
</evidence>
<feature type="chain" id="PRO_5009163191" description="Mitochondrial inner membrane protease subunit 2" evidence="12">
    <location>
        <begin position="29"/>
        <end position="140"/>
    </location>
</feature>
<dbReference type="InterPro" id="IPR000223">
    <property type="entry name" value="Pept_S26A_signal_pept_1"/>
</dbReference>
<proteinExistence type="inferred from homology"/>
<keyword evidence="4" id="KW-0645">Protease</keyword>
<keyword evidence="7" id="KW-0378">Hydrolase</keyword>
<dbReference type="AlphaFoldDB" id="A0A1E4TDS8"/>
<evidence type="ECO:0000259" key="13">
    <source>
        <dbReference type="Pfam" id="PF10502"/>
    </source>
</evidence>
<dbReference type="InterPro" id="IPR036286">
    <property type="entry name" value="LexA/Signal_pep-like_sf"/>
</dbReference>
<gene>
    <name evidence="14" type="ORF">CANCADRAFT_12307</name>
</gene>
<feature type="domain" description="Peptidase S26" evidence="13">
    <location>
        <begin position="13"/>
        <end position="92"/>
    </location>
</feature>
<keyword evidence="5" id="KW-0812">Transmembrane</keyword>
<feature type="non-terminal residue" evidence="14">
    <location>
        <position position="140"/>
    </location>
</feature>
<keyword evidence="9" id="KW-0496">Mitochondrion</keyword>
<comment type="subcellular location">
    <subcellularLocation>
        <location evidence="1">Mitochondrion inner membrane</location>
        <topology evidence="1">Single-pass membrane protein</topology>
    </subcellularLocation>
</comment>
<dbReference type="PRINTS" id="PR00727">
    <property type="entry name" value="LEADERPTASE"/>
</dbReference>
<evidence type="ECO:0000256" key="8">
    <source>
        <dbReference type="ARBA" id="ARBA00022989"/>
    </source>
</evidence>
<dbReference type="GO" id="GO:0004252">
    <property type="term" value="F:serine-type endopeptidase activity"/>
    <property type="evidence" value="ECO:0007669"/>
    <property type="project" value="InterPro"/>
</dbReference>
<feature type="signal peptide" evidence="12">
    <location>
        <begin position="1"/>
        <end position="28"/>
    </location>
</feature>
<keyword evidence="12" id="KW-0732">Signal</keyword>
<protein>
    <recommendedName>
        <fullName evidence="3">Mitochondrial inner membrane protease subunit 2</fullName>
    </recommendedName>
</protein>
<dbReference type="GO" id="GO:0006627">
    <property type="term" value="P:protein processing involved in protein targeting to mitochondrion"/>
    <property type="evidence" value="ECO:0007669"/>
    <property type="project" value="EnsemblFungi"/>
</dbReference>
<comment type="similarity">
    <text evidence="2">Belongs to the peptidase S26 family. IMP2 subfamily.</text>
</comment>
<dbReference type="EMBL" id="KV453842">
    <property type="protein sequence ID" value="ODV89867.1"/>
    <property type="molecule type" value="Genomic_DNA"/>
</dbReference>
<keyword evidence="10" id="KW-0472">Membrane</keyword>
<sequence length="140" mass="15373">KFVSGLLLAGSWMPVAVVVNDYVGSVMAIEGRSMRPAFNETDGARSWVLVRKLWVLDSLRNRDVVVLRSPQNPEAVVVKRIVATEGEEVRTRGTYPKPLTVVPKGHVWVEGDNIHSVDSNTYGPVPTGLILGKVSYVLHP</sequence>
<keyword evidence="8" id="KW-1133">Transmembrane helix</keyword>